<comment type="caution">
    <text evidence="2">The sequence shown here is derived from an EMBL/GenBank/DDBJ whole genome shotgun (WGS) entry which is preliminary data.</text>
</comment>
<feature type="region of interest" description="Disordered" evidence="1">
    <location>
        <begin position="1"/>
        <end position="20"/>
    </location>
</feature>
<dbReference type="AlphaFoldDB" id="A0A811PJ99"/>
<keyword evidence="3" id="KW-1185">Reference proteome</keyword>
<evidence type="ECO:0000313" key="2">
    <source>
        <dbReference type="EMBL" id="CAD6242879.1"/>
    </source>
</evidence>
<accession>A0A811PJ99</accession>
<dbReference type="EMBL" id="CAJGYO010000007">
    <property type="protein sequence ID" value="CAD6242879.1"/>
    <property type="molecule type" value="Genomic_DNA"/>
</dbReference>
<evidence type="ECO:0000256" key="1">
    <source>
        <dbReference type="SAM" id="MobiDB-lite"/>
    </source>
</evidence>
<organism evidence="2 3">
    <name type="scientific">Miscanthus lutarioriparius</name>
    <dbReference type="NCBI Taxonomy" id="422564"/>
    <lineage>
        <taxon>Eukaryota</taxon>
        <taxon>Viridiplantae</taxon>
        <taxon>Streptophyta</taxon>
        <taxon>Embryophyta</taxon>
        <taxon>Tracheophyta</taxon>
        <taxon>Spermatophyta</taxon>
        <taxon>Magnoliopsida</taxon>
        <taxon>Liliopsida</taxon>
        <taxon>Poales</taxon>
        <taxon>Poaceae</taxon>
        <taxon>PACMAD clade</taxon>
        <taxon>Panicoideae</taxon>
        <taxon>Andropogonodae</taxon>
        <taxon>Andropogoneae</taxon>
        <taxon>Saccharinae</taxon>
        <taxon>Miscanthus</taxon>
    </lineage>
</organism>
<proteinExistence type="predicted"/>
<sequence length="73" mass="7730">MASVAPKGAPSTQRLRREQTQPVAFELDVPPEDIIADLIIANHLLFAISGEYTGFLATEATSNSGGKVVMISS</sequence>
<dbReference type="OrthoDB" id="27226at2759"/>
<reference evidence="2" key="1">
    <citation type="submission" date="2020-10" db="EMBL/GenBank/DDBJ databases">
        <authorList>
            <person name="Han B."/>
            <person name="Lu T."/>
            <person name="Zhao Q."/>
            <person name="Huang X."/>
            <person name="Zhao Y."/>
        </authorList>
    </citation>
    <scope>NUCLEOTIDE SEQUENCE</scope>
</reference>
<dbReference type="Proteomes" id="UP000604825">
    <property type="component" value="Unassembled WGS sequence"/>
</dbReference>
<evidence type="ECO:0000313" key="3">
    <source>
        <dbReference type="Proteomes" id="UP000604825"/>
    </source>
</evidence>
<gene>
    <name evidence="2" type="ORF">NCGR_LOCUS28226</name>
</gene>
<name>A0A811PJ99_9POAL</name>
<protein>
    <submittedName>
        <fullName evidence="2">Uncharacterized protein</fullName>
    </submittedName>
</protein>